<dbReference type="EMBL" id="MNCJ02000326">
    <property type="protein sequence ID" value="KAF5781578.1"/>
    <property type="molecule type" value="Genomic_DNA"/>
</dbReference>
<proteinExistence type="predicted"/>
<name>A0A9K3HN62_HELAN</name>
<dbReference type="Proteomes" id="UP000215914">
    <property type="component" value="Unassembled WGS sequence"/>
</dbReference>
<dbReference type="Gramene" id="mRNA:HanXRQr2_Chr11g0485351">
    <property type="protein sequence ID" value="mRNA:HanXRQr2_Chr11g0485351"/>
    <property type="gene ID" value="HanXRQr2_Chr11g0485351"/>
</dbReference>
<evidence type="ECO:0000313" key="1">
    <source>
        <dbReference type="EMBL" id="KAF5781578.1"/>
    </source>
</evidence>
<comment type="caution">
    <text evidence="1">The sequence shown here is derived from an EMBL/GenBank/DDBJ whole genome shotgun (WGS) entry which is preliminary data.</text>
</comment>
<protein>
    <submittedName>
        <fullName evidence="1">Uncharacterized protein</fullName>
    </submittedName>
</protein>
<reference evidence="1" key="2">
    <citation type="submission" date="2020-06" db="EMBL/GenBank/DDBJ databases">
        <title>Helianthus annuus Genome sequencing and assembly Release 2.</title>
        <authorList>
            <person name="Gouzy J."/>
            <person name="Langlade N."/>
            <person name="Munos S."/>
        </authorList>
    </citation>
    <scope>NUCLEOTIDE SEQUENCE</scope>
    <source>
        <tissue evidence="1">Leaves</tissue>
    </source>
</reference>
<gene>
    <name evidence="1" type="ORF">HanXRQr2_Chr11g0485351</name>
</gene>
<reference evidence="1" key="1">
    <citation type="journal article" date="2017" name="Nature">
        <title>The sunflower genome provides insights into oil metabolism, flowering and Asterid evolution.</title>
        <authorList>
            <person name="Badouin H."/>
            <person name="Gouzy J."/>
            <person name="Grassa C.J."/>
            <person name="Murat F."/>
            <person name="Staton S.E."/>
            <person name="Cottret L."/>
            <person name="Lelandais-Briere C."/>
            <person name="Owens G.L."/>
            <person name="Carrere S."/>
            <person name="Mayjonade B."/>
            <person name="Legrand L."/>
            <person name="Gill N."/>
            <person name="Kane N.C."/>
            <person name="Bowers J.E."/>
            <person name="Hubner S."/>
            <person name="Bellec A."/>
            <person name="Berard A."/>
            <person name="Berges H."/>
            <person name="Blanchet N."/>
            <person name="Boniface M.C."/>
            <person name="Brunel D."/>
            <person name="Catrice O."/>
            <person name="Chaidir N."/>
            <person name="Claudel C."/>
            <person name="Donnadieu C."/>
            <person name="Faraut T."/>
            <person name="Fievet G."/>
            <person name="Helmstetter N."/>
            <person name="King M."/>
            <person name="Knapp S.J."/>
            <person name="Lai Z."/>
            <person name="Le Paslier M.C."/>
            <person name="Lippi Y."/>
            <person name="Lorenzon L."/>
            <person name="Mandel J.R."/>
            <person name="Marage G."/>
            <person name="Marchand G."/>
            <person name="Marquand E."/>
            <person name="Bret-Mestries E."/>
            <person name="Morien E."/>
            <person name="Nambeesan S."/>
            <person name="Nguyen T."/>
            <person name="Pegot-Espagnet P."/>
            <person name="Pouilly N."/>
            <person name="Raftis F."/>
            <person name="Sallet E."/>
            <person name="Schiex T."/>
            <person name="Thomas J."/>
            <person name="Vandecasteele C."/>
            <person name="Vares D."/>
            <person name="Vear F."/>
            <person name="Vautrin S."/>
            <person name="Crespi M."/>
            <person name="Mangin B."/>
            <person name="Burke J.M."/>
            <person name="Salse J."/>
            <person name="Munos S."/>
            <person name="Vincourt P."/>
            <person name="Rieseberg L.H."/>
            <person name="Langlade N.B."/>
        </authorList>
    </citation>
    <scope>NUCLEOTIDE SEQUENCE</scope>
    <source>
        <tissue evidence="1">Leaves</tissue>
    </source>
</reference>
<sequence>MRQPAHVCSLRGMRQLAHVCWLIRENARMVTYVLECRAADSQ</sequence>
<dbReference type="AlphaFoldDB" id="A0A9K3HN62"/>
<evidence type="ECO:0000313" key="2">
    <source>
        <dbReference type="Proteomes" id="UP000215914"/>
    </source>
</evidence>
<organism evidence="1 2">
    <name type="scientific">Helianthus annuus</name>
    <name type="common">Common sunflower</name>
    <dbReference type="NCBI Taxonomy" id="4232"/>
    <lineage>
        <taxon>Eukaryota</taxon>
        <taxon>Viridiplantae</taxon>
        <taxon>Streptophyta</taxon>
        <taxon>Embryophyta</taxon>
        <taxon>Tracheophyta</taxon>
        <taxon>Spermatophyta</taxon>
        <taxon>Magnoliopsida</taxon>
        <taxon>eudicotyledons</taxon>
        <taxon>Gunneridae</taxon>
        <taxon>Pentapetalae</taxon>
        <taxon>asterids</taxon>
        <taxon>campanulids</taxon>
        <taxon>Asterales</taxon>
        <taxon>Asteraceae</taxon>
        <taxon>Asteroideae</taxon>
        <taxon>Heliantheae alliance</taxon>
        <taxon>Heliantheae</taxon>
        <taxon>Helianthus</taxon>
    </lineage>
</organism>
<keyword evidence="2" id="KW-1185">Reference proteome</keyword>
<accession>A0A9K3HN62</accession>